<gene>
    <name evidence="2" type="ORF">SAMN05216287_0649</name>
</gene>
<dbReference type="OrthoDB" id="6997359at2"/>
<reference evidence="3" key="1">
    <citation type="submission" date="2016-10" db="EMBL/GenBank/DDBJ databases">
        <authorList>
            <person name="Varghese N."/>
            <person name="Submissions S."/>
        </authorList>
    </citation>
    <scope>NUCLEOTIDE SEQUENCE [LARGE SCALE GENOMIC DNA]</scope>
    <source>
        <strain evidence="3">NRRL B-59562</strain>
    </source>
</reference>
<name>A0A1H2SG63_9PSED</name>
<evidence type="ECO:0008006" key="4">
    <source>
        <dbReference type="Google" id="ProtNLM"/>
    </source>
</evidence>
<keyword evidence="3" id="KW-1185">Reference proteome</keyword>
<keyword evidence="1" id="KW-0732">Signal</keyword>
<accession>A0A1H2SG63</accession>
<evidence type="ECO:0000313" key="2">
    <source>
        <dbReference type="EMBL" id="SDW30693.1"/>
    </source>
</evidence>
<dbReference type="RefSeq" id="WP_090224558.1">
    <property type="nucleotide sequence ID" value="NZ_FNNU01000001.1"/>
</dbReference>
<evidence type="ECO:0000256" key="1">
    <source>
        <dbReference type="SAM" id="SignalP"/>
    </source>
</evidence>
<feature type="signal peptide" evidence="1">
    <location>
        <begin position="1"/>
        <end position="17"/>
    </location>
</feature>
<protein>
    <recommendedName>
        <fullName evidence="4">Lipoprotein</fullName>
    </recommendedName>
</protein>
<proteinExistence type="predicted"/>
<dbReference type="EMBL" id="FNNU01000001">
    <property type="protein sequence ID" value="SDW30693.1"/>
    <property type="molecule type" value="Genomic_DNA"/>
</dbReference>
<dbReference type="STRING" id="1007099.SAMN05216287_0649"/>
<sequence length="138" mass="15314">MRNLAVFLMLPLLHACAAALPKPDPNLAWVDVRAVPVGDISADRLDGKRLDDARYFQVGPGAHELDVRYQYEVNRGGGVDSSGPSQVTCYLRVRYDGFIPGQRYRLEARPLVLKAQGWLYGEGREPLASAKLLRCGPY</sequence>
<evidence type="ECO:0000313" key="3">
    <source>
        <dbReference type="Proteomes" id="UP000243778"/>
    </source>
</evidence>
<feature type="chain" id="PRO_5017268104" description="Lipoprotein" evidence="1">
    <location>
        <begin position="18"/>
        <end position="138"/>
    </location>
</feature>
<dbReference type="AlphaFoldDB" id="A0A1H2SG63"/>
<organism evidence="2 3">
    <name type="scientific">Pseudomonas kuykendallii</name>
    <dbReference type="NCBI Taxonomy" id="1007099"/>
    <lineage>
        <taxon>Bacteria</taxon>
        <taxon>Pseudomonadati</taxon>
        <taxon>Pseudomonadota</taxon>
        <taxon>Gammaproteobacteria</taxon>
        <taxon>Pseudomonadales</taxon>
        <taxon>Pseudomonadaceae</taxon>
        <taxon>Pseudomonas</taxon>
    </lineage>
</organism>
<dbReference type="Proteomes" id="UP000243778">
    <property type="component" value="Unassembled WGS sequence"/>
</dbReference>